<sequence>MEIIDCPVSFLHSALASIGRMGDSWSVVFSELLYIFIPLFALIPASTLPHRFNRLRHYFNPIDNRSMPCILPFPSLLPSVPGRQSKSPLWSPR</sequence>
<accession>A0AAV5SHE9</accession>
<organism evidence="2 3">
    <name type="scientific">Pristionchus entomophagus</name>
    <dbReference type="NCBI Taxonomy" id="358040"/>
    <lineage>
        <taxon>Eukaryota</taxon>
        <taxon>Metazoa</taxon>
        <taxon>Ecdysozoa</taxon>
        <taxon>Nematoda</taxon>
        <taxon>Chromadorea</taxon>
        <taxon>Rhabditida</taxon>
        <taxon>Rhabditina</taxon>
        <taxon>Diplogasteromorpha</taxon>
        <taxon>Diplogasteroidea</taxon>
        <taxon>Neodiplogasteridae</taxon>
        <taxon>Pristionchus</taxon>
    </lineage>
</organism>
<protein>
    <recommendedName>
        <fullName evidence="4">G protein-coupled receptor</fullName>
    </recommendedName>
</protein>
<reference evidence="2" key="1">
    <citation type="submission" date="2023-10" db="EMBL/GenBank/DDBJ databases">
        <title>Genome assembly of Pristionchus species.</title>
        <authorList>
            <person name="Yoshida K."/>
            <person name="Sommer R.J."/>
        </authorList>
    </citation>
    <scope>NUCLEOTIDE SEQUENCE</scope>
    <source>
        <strain evidence="2">RS0144</strain>
    </source>
</reference>
<dbReference type="Proteomes" id="UP001432027">
    <property type="component" value="Unassembled WGS sequence"/>
</dbReference>
<evidence type="ECO:0000313" key="2">
    <source>
        <dbReference type="EMBL" id="GMS79479.1"/>
    </source>
</evidence>
<feature type="transmembrane region" description="Helical" evidence="1">
    <location>
        <begin position="25"/>
        <end position="48"/>
    </location>
</feature>
<keyword evidence="1" id="KW-0472">Membrane</keyword>
<keyword evidence="1" id="KW-0812">Transmembrane</keyword>
<proteinExistence type="predicted"/>
<keyword evidence="1" id="KW-1133">Transmembrane helix</keyword>
<evidence type="ECO:0000256" key="1">
    <source>
        <dbReference type="SAM" id="Phobius"/>
    </source>
</evidence>
<gene>
    <name evidence="2" type="ORF">PENTCL1PPCAC_1654</name>
</gene>
<name>A0AAV5SHE9_9BILA</name>
<comment type="caution">
    <text evidence="2">The sequence shown here is derived from an EMBL/GenBank/DDBJ whole genome shotgun (WGS) entry which is preliminary data.</text>
</comment>
<dbReference type="AlphaFoldDB" id="A0AAV5SHE9"/>
<evidence type="ECO:0000313" key="3">
    <source>
        <dbReference type="Proteomes" id="UP001432027"/>
    </source>
</evidence>
<dbReference type="EMBL" id="BTSX01000001">
    <property type="protein sequence ID" value="GMS79479.1"/>
    <property type="molecule type" value="Genomic_DNA"/>
</dbReference>
<evidence type="ECO:0008006" key="4">
    <source>
        <dbReference type="Google" id="ProtNLM"/>
    </source>
</evidence>
<keyword evidence="3" id="KW-1185">Reference proteome</keyword>